<gene>
    <name evidence="2" type="ORF">mRhiFer1_009191</name>
</gene>
<proteinExistence type="predicted"/>
<evidence type="ECO:0000313" key="3">
    <source>
        <dbReference type="Proteomes" id="UP000585614"/>
    </source>
</evidence>
<organism evidence="2 3">
    <name type="scientific">Rhinolophus ferrumequinum</name>
    <name type="common">Greater horseshoe bat</name>
    <dbReference type="NCBI Taxonomy" id="59479"/>
    <lineage>
        <taxon>Eukaryota</taxon>
        <taxon>Metazoa</taxon>
        <taxon>Chordata</taxon>
        <taxon>Craniata</taxon>
        <taxon>Vertebrata</taxon>
        <taxon>Euteleostomi</taxon>
        <taxon>Mammalia</taxon>
        <taxon>Eutheria</taxon>
        <taxon>Laurasiatheria</taxon>
        <taxon>Chiroptera</taxon>
        <taxon>Yinpterochiroptera</taxon>
        <taxon>Rhinolophoidea</taxon>
        <taxon>Rhinolophidae</taxon>
        <taxon>Rhinolophinae</taxon>
        <taxon>Rhinolophus</taxon>
    </lineage>
</organism>
<name>A0A7J7SJN4_RHIFE</name>
<feature type="region of interest" description="Disordered" evidence="1">
    <location>
        <begin position="1"/>
        <end position="23"/>
    </location>
</feature>
<protein>
    <submittedName>
        <fullName evidence="2">Uncharacterized protein</fullName>
    </submittedName>
</protein>
<dbReference type="EMBL" id="JACAGC010000022">
    <property type="protein sequence ID" value="KAF6288485.1"/>
    <property type="molecule type" value="Genomic_DNA"/>
</dbReference>
<comment type="caution">
    <text evidence="2">The sequence shown here is derived from an EMBL/GenBank/DDBJ whole genome shotgun (WGS) entry which is preliminary data.</text>
</comment>
<reference evidence="2 3" key="1">
    <citation type="journal article" date="2020" name="Nature">
        <title>Six reference-quality genomes reveal evolution of bat adaptations.</title>
        <authorList>
            <person name="Jebb D."/>
            <person name="Huang Z."/>
            <person name="Pippel M."/>
            <person name="Hughes G.M."/>
            <person name="Lavrichenko K."/>
            <person name="Devanna P."/>
            <person name="Winkler S."/>
            <person name="Jermiin L.S."/>
            <person name="Skirmuntt E.C."/>
            <person name="Katzourakis A."/>
            <person name="Burkitt-Gray L."/>
            <person name="Ray D.A."/>
            <person name="Sullivan K.A.M."/>
            <person name="Roscito J.G."/>
            <person name="Kirilenko B.M."/>
            <person name="Davalos L.M."/>
            <person name="Corthals A.P."/>
            <person name="Power M.L."/>
            <person name="Jones G."/>
            <person name="Ransome R.D."/>
            <person name="Dechmann D.K.N."/>
            <person name="Locatelli A.G."/>
            <person name="Puechmaille S.J."/>
            <person name="Fedrigo O."/>
            <person name="Jarvis E.D."/>
            <person name="Hiller M."/>
            <person name="Vernes S.C."/>
            <person name="Myers E.W."/>
            <person name="Teeling E.C."/>
        </authorList>
    </citation>
    <scope>NUCLEOTIDE SEQUENCE [LARGE SCALE GENOMIC DNA]</scope>
    <source>
        <strain evidence="2">MRhiFer1</strain>
        <tissue evidence="2">Lung</tissue>
    </source>
</reference>
<accession>A0A7J7SJN4</accession>
<evidence type="ECO:0000313" key="2">
    <source>
        <dbReference type="EMBL" id="KAF6288485.1"/>
    </source>
</evidence>
<dbReference type="Proteomes" id="UP000585614">
    <property type="component" value="Unassembled WGS sequence"/>
</dbReference>
<evidence type="ECO:0000256" key="1">
    <source>
        <dbReference type="SAM" id="MobiDB-lite"/>
    </source>
</evidence>
<dbReference type="AlphaFoldDB" id="A0A7J7SJN4"/>
<sequence length="176" mass="20191">MNRNDLSEMEDAADGRNGVLSERNNMAKMRVLKQKECHLSTTEKWQNKHSRTSLSISTERQYGAITRASTMDLNETSRKVIDYQEAIKNPRTFKYIHQTSSNKTRKLKRKLSGRDVHDEECEEWVLPKAPSGKGFIIYPTGFLLCGFTWDAGLHRASVTFILYKGKAEQPPSHLTK</sequence>